<proteinExistence type="predicted"/>
<feature type="non-terminal residue" evidence="5">
    <location>
        <position position="1"/>
    </location>
</feature>
<dbReference type="OrthoDB" id="623670at2759"/>
<dbReference type="Pfam" id="PF03330">
    <property type="entry name" value="DPBB_1"/>
    <property type="match status" value="1"/>
</dbReference>
<evidence type="ECO:0000256" key="1">
    <source>
        <dbReference type="ARBA" id="ARBA00022729"/>
    </source>
</evidence>
<evidence type="ECO:0000256" key="2">
    <source>
        <dbReference type="SAM" id="MobiDB-lite"/>
    </source>
</evidence>
<comment type="caution">
    <text evidence="5">The sequence shown here is derived from an EMBL/GenBank/DDBJ whole genome shotgun (WGS) entry which is preliminary data.</text>
</comment>
<dbReference type="EMBL" id="CAJVPV010049485">
    <property type="protein sequence ID" value="CAG8776224.1"/>
    <property type="molecule type" value="Genomic_DNA"/>
</dbReference>
<dbReference type="Gene3D" id="2.40.40.10">
    <property type="entry name" value="RlpA-like domain"/>
    <property type="match status" value="1"/>
</dbReference>
<dbReference type="CDD" id="cd22191">
    <property type="entry name" value="DPBB_RlpA_EXP_N-like"/>
    <property type="match status" value="1"/>
</dbReference>
<sequence>IKFIGNFIQFLASNSPPHSLVQISKLKHPKNMNQLILLVFITMLAFSTIDTAPLLAKRDESYKGRATFYDPGLGSCGITNSPQDFIVALNIPQYTGNDVCNKVVLITGPKGSVKCTVTDKCPGCGFGCLDLSPAAFNQIGDQSAGVVDITWSYVDGNDKPQQPPESTKGQPTT</sequence>
<feature type="non-terminal residue" evidence="5">
    <location>
        <position position="173"/>
    </location>
</feature>
<evidence type="ECO:0000313" key="6">
    <source>
        <dbReference type="Proteomes" id="UP000789342"/>
    </source>
</evidence>
<organism evidence="5 6">
    <name type="scientific">Acaulospora morrowiae</name>
    <dbReference type="NCBI Taxonomy" id="94023"/>
    <lineage>
        <taxon>Eukaryota</taxon>
        <taxon>Fungi</taxon>
        <taxon>Fungi incertae sedis</taxon>
        <taxon>Mucoromycota</taxon>
        <taxon>Glomeromycotina</taxon>
        <taxon>Glomeromycetes</taxon>
        <taxon>Diversisporales</taxon>
        <taxon>Acaulosporaceae</taxon>
        <taxon>Acaulospora</taxon>
    </lineage>
</organism>
<accession>A0A9N9JDZ5</accession>
<dbReference type="SUPFAM" id="SSF50685">
    <property type="entry name" value="Barwin-like endoglucanases"/>
    <property type="match status" value="1"/>
</dbReference>
<reference evidence="5" key="1">
    <citation type="submission" date="2021-06" db="EMBL/GenBank/DDBJ databases">
        <authorList>
            <person name="Kallberg Y."/>
            <person name="Tangrot J."/>
            <person name="Rosling A."/>
        </authorList>
    </citation>
    <scope>NUCLEOTIDE SEQUENCE</scope>
    <source>
        <strain evidence="5">CL551</strain>
    </source>
</reference>
<dbReference type="InterPro" id="IPR051477">
    <property type="entry name" value="Expansin_CellWall"/>
</dbReference>
<dbReference type="Proteomes" id="UP000789342">
    <property type="component" value="Unassembled WGS sequence"/>
</dbReference>
<keyword evidence="1" id="KW-0732">Signal</keyword>
<feature type="compositionally biased region" description="Polar residues" evidence="2">
    <location>
        <begin position="164"/>
        <end position="173"/>
    </location>
</feature>
<gene>
    <name evidence="5" type="ORF">AMORRO_LOCUS16938</name>
</gene>
<dbReference type="InterPro" id="IPR009009">
    <property type="entry name" value="RlpA-like_DPBB"/>
</dbReference>
<evidence type="ECO:0000256" key="3">
    <source>
        <dbReference type="SAM" id="Phobius"/>
    </source>
</evidence>
<evidence type="ECO:0000313" key="5">
    <source>
        <dbReference type="EMBL" id="CAG8776224.1"/>
    </source>
</evidence>
<keyword evidence="3" id="KW-1133">Transmembrane helix</keyword>
<dbReference type="InterPro" id="IPR036908">
    <property type="entry name" value="RlpA-like_sf"/>
</dbReference>
<dbReference type="PANTHER" id="PTHR31836:SF21">
    <property type="entry name" value="EXPANSIN-LIKE PROTEIN 7"/>
    <property type="match status" value="1"/>
</dbReference>
<keyword evidence="3" id="KW-0812">Transmembrane</keyword>
<feature type="transmembrane region" description="Helical" evidence="3">
    <location>
        <begin position="35"/>
        <end position="56"/>
    </location>
</feature>
<feature type="region of interest" description="Disordered" evidence="2">
    <location>
        <begin position="154"/>
        <end position="173"/>
    </location>
</feature>
<dbReference type="PANTHER" id="PTHR31836">
    <property type="match status" value="1"/>
</dbReference>
<name>A0A9N9JDZ5_9GLOM</name>
<protein>
    <submittedName>
        <fullName evidence="5">9561_t:CDS:1</fullName>
    </submittedName>
</protein>
<dbReference type="AlphaFoldDB" id="A0A9N9JDZ5"/>
<keyword evidence="3" id="KW-0472">Membrane</keyword>
<feature type="domain" description="RlpA-like protein double-psi beta-barrel" evidence="4">
    <location>
        <begin position="64"/>
        <end position="150"/>
    </location>
</feature>
<evidence type="ECO:0000259" key="4">
    <source>
        <dbReference type="Pfam" id="PF03330"/>
    </source>
</evidence>
<keyword evidence="6" id="KW-1185">Reference proteome</keyword>